<evidence type="ECO:0000259" key="1">
    <source>
        <dbReference type="Pfam" id="PF07045"/>
    </source>
</evidence>
<evidence type="ECO:0000313" key="2">
    <source>
        <dbReference type="EMBL" id="MBT3139490.1"/>
    </source>
</evidence>
<dbReference type="Gene3D" id="3.30.70.100">
    <property type="match status" value="1"/>
</dbReference>
<dbReference type="PANTHER" id="PTHR41521">
    <property type="match status" value="1"/>
</dbReference>
<gene>
    <name evidence="2" type="ORF">KL867_00345</name>
</gene>
<dbReference type="PANTHER" id="PTHR41521:SF4">
    <property type="entry name" value="BLR0684 PROTEIN"/>
    <property type="match status" value="1"/>
</dbReference>
<reference evidence="2 3" key="1">
    <citation type="submission" date="2021-05" db="EMBL/GenBank/DDBJ databases">
        <title>Draft genomes of marine bacteria isolated from model chitin particles.</title>
        <authorList>
            <person name="Datta M.S."/>
            <person name="Schwartzman J.A."/>
            <person name="Cordero O."/>
        </authorList>
    </citation>
    <scope>NUCLEOTIDE SEQUENCE [LARGE SCALE GENOMIC DNA]</scope>
    <source>
        <strain evidence="2 3">4E07</strain>
    </source>
</reference>
<dbReference type="SUPFAM" id="SSF54909">
    <property type="entry name" value="Dimeric alpha+beta barrel"/>
    <property type="match status" value="1"/>
</dbReference>
<dbReference type="Proteomes" id="UP000763802">
    <property type="component" value="Unassembled WGS sequence"/>
</dbReference>
<keyword evidence="3" id="KW-1185">Reference proteome</keyword>
<proteinExistence type="predicted"/>
<dbReference type="InterPro" id="IPR011008">
    <property type="entry name" value="Dimeric_a/b-barrel"/>
</dbReference>
<dbReference type="Pfam" id="PF07045">
    <property type="entry name" value="DUF1330"/>
    <property type="match status" value="1"/>
</dbReference>
<accession>A0ABS5WK41</accession>
<sequence>MPAYIVAMMSIHDADRYKQYTDKTPPLVKKHGGRFLTRGQDVSCFEGTSYDGRLVILEFPDRAHVKAWFADPEYCEAKAHRQAASKMNLLMLQEGGSNTENPDPKL</sequence>
<name>A0ABS5WK41_9RHOB</name>
<dbReference type="InterPro" id="IPR010753">
    <property type="entry name" value="DUF1330"/>
</dbReference>
<comment type="caution">
    <text evidence="2">The sequence shown here is derived from an EMBL/GenBank/DDBJ whole genome shotgun (WGS) entry which is preliminary data.</text>
</comment>
<organism evidence="2 3">
    <name type="scientific">Falsiruegeria litorea</name>
    <dbReference type="NCBI Taxonomy" id="1280831"/>
    <lineage>
        <taxon>Bacteria</taxon>
        <taxon>Pseudomonadati</taxon>
        <taxon>Pseudomonadota</taxon>
        <taxon>Alphaproteobacteria</taxon>
        <taxon>Rhodobacterales</taxon>
        <taxon>Roseobacteraceae</taxon>
        <taxon>Falsiruegeria</taxon>
    </lineage>
</organism>
<feature type="domain" description="DUF1330" evidence="1">
    <location>
        <begin position="2"/>
        <end position="93"/>
    </location>
</feature>
<evidence type="ECO:0000313" key="3">
    <source>
        <dbReference type="Proteomes" id="UP000763802"/>
    </source>
</evidence>
<protein>
    <submittedName>
        <fullName evidence="2">DUF1330 domain-containing protein</fullName>
    </submittedName>
</protein>
<dbReference type="RefSeq" id="WP_215193472.1">
    <property type="nucleotide sequence ID" value="NZ_JAHHDY010000001.1"/>
</dbReference>
<dbReference type="EMBL" id="JAHHDY010000001">
    <property type="protein sequence ID" value="MBT3139490.1"/>
    <property type="molecule type" value="Genomic_DNA"/>
</dbReference>